<organism evidence="1 2">
    <name type="scientific">Galerina marginata (strain CBS 339.88)</name>
    <dbReference type="NCBI Taxonomy" id="685588"/>
    <lineage>
        <taxon>Eukaryota</taxon>
        <taxon>Fungi</taxon>
        <taxon>Dikarya</taxon>
        <taxon>Basidiomycota</taxon>
        <taxon>Agaricomycotina</taxon>
        <taxon>Agaricomycetes</taxon>
        <taxon>Agaricomycetidae</taxon>
        <taxon>Agaricales</taxon>
        <taxon>Agaricineae</taxon>
        <taxon>Strophariaceae</taxon>
        <taxon>Galerina</taxon>
    </lineage>
</organism>
<protein>
    <recommendedName>
        <fullName evidence="3">F-box domain-containing protein</fullName>
    </recommendedName>
</protein>
<evidence type="ECO:0000313" key="1">
    <source>
        <dbReference type="EMBL" id="KDR85816.1"/>
    </source>
</evidence>
<sequence>MPSHVQFTWFPYVGQDAVLQDFDLLEVIFSLFEAESNSSFSTWAVSPRTGHHLLSAALTCKTFFYPAMNILWRSMDSIAPLVKVLPTLVKILDEYTVNGAILDSHLRRVDQYARRIRRLRLQSLHHARSPLPSFIYQVLASLRPHGLIPTLTHLFIPSIEPNSGIDIDCLDLLALSSLKTLQIYAISPKNEDLGAQILERFSLTAPDVNELAVSRRITHLTLDSVIKFRQLSDLTLNIPMNRSLDGDFLRKCSAMTTLSSLTLLLAQRVKLFPQGEQSTSDVVIFPTLSRLAVVGSTPNVSGLFRRVYVPNLKKIVLEVDTRVNSAAEAVMDAQVIGEFMQDLIGMGRIQAVSVSLIVGLNSLNTWAVFKPLVSHACGYLRSLVLLLSPSLLFPPFAEFCLTLQWPELEFLEFWCPGGFARLHPPPKDLRKRFALVCPKLTSFNIR</sequence>
<dbReference type="Proteomes" id="UP000027222">
    <property type="component" value="Unassembled WGS sequence"/>
</dbReference>
<dbReference type="OrthoDB" id="3543113at2759"/>
<accession>A0A067TRJ8</accession>
<evidence type="ECO:0000313" key="2">
    <source>
        <dbReference type="Proteomes" id="UP000027222"/>
    </source>
</evidence>
<proteinExistence type="predicted"/>
<evidence type="ECO:0008006" key="3">
    <source>
        <dbReference type="Google" id="ProtNLM"/>
    </source>
</evidence>
<keyword evidence="2" id="KW-1185">Reference proteome</keyword>
<dbReference type="AlphaFoldDB" id="A0A067TRJ8"/>
<gene>
    <name evidence="1" type="ORF">GALMADRAFT_132463</name>
</gene>
<dbReference type="HOGENOM" id="CLU_601346_0_0_1"/>
<dbReference type="EMBL" id="KL142367">
    <property type="protein sequence ID" value="KDR85816.1"/>
    <property type="molecule type" value="Genomic_DNA"/>
</dbReference>
<name>A0A067TRJ8_GALM3</name>
<reference evidence="2" key="1">
    <citation type="journal article" date="2014" name="Proc. Natl. Acad. Sci. U.S.A.">
        <title>Extensive sampling of basidiomycete genomes demonstrates inadequacy of the white-rot/brown-rot paradigm for wood decay fungi.</title>
        <authorList>
            <person name="Riley R."/>
            <person name="Salamov A.A."/>
            <person name="Brown D.W."/>
            <person name="Nagy L.G."/>
            <person name="Floudas D."/>
            <person name="Held B.W."/>
            <person name="Levasseur A."/>
            <person name="Lombard V."/>
            <person name="Morin E."/>
            <person name="Otillar R."/>
            <person name="Lindquist E.A."/>
            <person name="Sun H."/>
            <person name="LaButti K.M."/>
            <person name="Schmutz J."/>
            <person name="Jabbour D."/>
            <person name="Luo H."/>
            <person name="Baker S.E."/>
            <person name="Pisabarro A.G."/>
            <person name="Walton J.D."/>
            <person name="Blanchette R.A."/>
            <person name="Henrissat B."/>
            <person name="Martin F."/>
            <person name="Cullen D."/>
            <person name="Hibbett D.S."/>
            <person name="Grigoriev I.V."/>
        </authorList>
    </citation>
    <scope>NUCLEOTIDE SEQUENCE [LARGE SCALE GENOMIC DNA]</scope>
    <source>
        <strain evidence="2">CBS 339.88</strain>
    </source>
</reference>